<feature type="chain" id="PRO_5001798515" description="GlcG protein" evidence="1">
    <location>
        <begin position="22"/>
        <end position="166"/>
    </location>
</feature>
<dbReference type="SUPFAM" id="SSF143744">
    <property type="entry name" value="GlcG-like"/>
    <property type="match status" value="1"/>
</dbReference>
<gene>
    <name evidence="2" type="ORF">IV02_07250</name>
</gene>
<feature type="signal peptide" evidence="1">
    <location>
        <begin position="1"/>
        <end position="21"/>
    </location>
</feature>
<evidence type="ECO:0000313" key="3">
    <source>
        <dbReference type="Proteomes" id="UP000028643"/>
    </source>
</evidence>
<proteinExistence type="predicted"/>
<comment type="caution">
    <text evidence="2">The sequence shown here is derived from an EMBL/GenBank/DDBJ whole genome shotgun (WGS) entry which is preliminary data.</text>
</comment>
<dbReference type="AlphaFoldDB" id="A0A085VB53"/>
<dbReference type="Pfam" id="PF03928">
    <property type="entry name" value="HbpS-like"/>
    <property type="match status" value="1"/>
</dbReference>
<reference evidence="2 3" key="1">
    <citation type="submission" date="2014-07" db="EMBL/GenBank/DDBJ databases">
        <title>Draft Genome Sequences of Environmental Pseudomonas syringae strains.</title>
        <authorList>
            <person name="Baltrus D.A."/>
            <person name="Berge O."/>
            <person name="Morris C."/>
        </authorList>
    </citation>
    <scope>NUCLEOTIDE SEQUENCE [LARGE SCALE GENOMIC DNA]</scope>
    <source>
        <strain evidence="2 3">CEB003</strain>
    </source>
</reference>
<dbReference type="Proteomes" id="UP000028643">
    <property type="component" value="Unassembled WGS sequence"/>
</dbReference>
<evidence type="ECO:0000313" key="2">
    <source>
        <dbReference type="EMBL" id="KFE52666.1"/>
    </source>
</evidence>
<accession>A0A085VB53</accession>
<name>A0A085VB53_PSESX</name>
<dbReference type="EMBL" id="JPQT01000096">
    <property type="protein sequence ID" value="KFE52666.1"/>
    <property type="molecule type" value="Genomic_DNA"/>
</dbReference>
<dbReference type="RefSeq" id="WP_047573273.1">
    <property type="nucleotide sequence ID" value="NZ_JPQT01000096.1"/>
</dbReference>
<evidence type="ECO:0000256" key="1">
    <source>
        <dbReference type="SAM" id="SignalP"/>
    </source>
</evidence>
<dbReference type="InterPro" id="IPR038084">
    <property type="entry name" value="PduO/GlcC-like_sf"/>
</dbReference>
<dbReference type="PANTHER" id="PTHR34309:SF1">
    <property type="entry name" value="PROTEIN GLCG"/>
    <property type="match status" value="1"/>
</dbReference>
<dbReference type="InterPro" id="IPR005624">
    <property type="entry name" value="PduO/GlcC-like"/>
</dbReference>
<dbReference type="PANTHER" id="PTHR34309">
    <property type="entry name" value="SLR1406 PROTEIN"/>
    <property type="match status" value="1"/>
</dbReference>
<keyword evidence="1" id="KW-0732">Signal</keyword>
<protein>
    <recommendedName>
        <fullName evidence="4">GlcG protein</fullName>
    </recommendedName>
</protein>
<organism evidence="2 3">
    <name type="scientific">Pseudomonas syringae</name>
    <dbReference type="NCBI Taxonomy" id="317"/>
    <lineage>
        <taxon>Bacteria</taxon>
        <taxon>Pseudomonadati</taxon>
        <taxon>Pseudomonadota</taxon>
        <taxon>Gammaproteobacteria</taxon>
        <taxon>Pseudomonadales</taxon>
        <taxon>Pseudomonadaceae</taxon>
        <taxon>Pseudomonas</taxon>
    </lineage>
</organism>
<evidence type="ECO:0008006" key="4">
    <source>
        <dbReference type="Google" id="ProtNLM"/>
    </source>
</evidence>
<dbReference type="InterPro" id="IPR052517">
    <property type="entry name" value="GlcG_carb_metab_protein"/>
</dbReference>
<sequence>MRVKSVLVMLCSALILQIANAAEPRPSITHKAILDLRGASQLVQAAQAYASQHGWPCAVAVVDDGGWPILTARMDSAPVVAGIDLAQGKARTSALFKRPPDDLEKGINGGRTAMITAGLLMMKGGQPIRVEGQVVGAIGVSADTPAHDDEIAFAALQSLQAPQSQQ</sequence>
<dbReference type="Gene3D" id="3.30.450.150">
    <property type="entry name" value="Haem-degrading domain"/>
    <property type="match status" value="1"/>
</dbReference>
<dbReference type="PATRIC" id="fig|317.174.peg.1475"/>